<dbReference type="SUPFAM" id="SSF56112">
    <property type="entry name" value="Protein kinase-like (PK-like)"/>
    <property type="match status" value="1"/>
</dbReference>
<dbReference type="GO" id="GO:0005524">
    <property type="term" value="F:ATP binding"/>
    <property type="evidence" value="ECO:0007669"/>
    <property type="project" value="InterPro"/>
</dbReference>
<dbReference type="EMBL" id="MK250085">
    <property type="protein sequence ID" value="QDY51678.1"/>
    <property type="molecule type" value="Genomic_DNA"/>
</dbReference>
<dbReference type="PANTHER" id="PTHR45890">
    <property type="entry name" value="AARF DOMAIN CONTAINING KINASE 2 (PREDICTED)"/>
    <property type="match status" value="1"/>
</dbReference>
<gene>
    <name evidence="2" type="ORF">1_63</name>
</gene>
<dbReference type="Pfam" id="PF03109">
    <property type="entry name" value="ABC1"/>
    <property type="match status" value="1"/>
</dbReference>
<feature type="domain" description="Protein kinase" evidence="1">
    <location>
        <begin position="122"/>
        <end position="471"/>
    </location>
</feature>
<reference evidence="2" key="1">
    <citation type="submission" date="2018-11" db="EMBL/GenBank/DDBJ databases">
        <title>A distinct lineage of giant viruses engineers rhodopsin photosystems in predatory marine eukaryotes.</title>
        <authorList>
            <person name="Needham D.M."/>
            <person name="Yoshizawa S."/>
            <person name="Hosaka T."/>
            <person name="Poirier C."/>
            <person name="Choi C.-J."/>
            <person name="Hehenberger E."/>
            <person name="Irwin N.A.T."/>
            <person name="Wilken S."/>
            <person name="Yung C.-M."/>
            <person name="Bachy C."/>
            <person name="Kurihara R."/>
            <person name="Nakajima Y."/>
            <person name="Kojima K."/>
            <person name="Kimura-Someya T."/>
            <person name="Leonard G."/>
            <person name="Malmstrom R.R."/>
            <person name="Mende D."/>
            <person name="Olson D.K."/>
            <person name="Sudo Y."/>
            <person name="Sudek S."/>
            <person name="Richards T.A."/>
            <person name="DeLong E.F."/>
            <person name="Keeling P.J."/>
            <person name="Santoro A.E."/>
            <person name="Shirouzu M."/>
            <person name="Iwasaki W."/>
            <person name="Worden A.Z."/>
        </authorList>
    </citation>
    <scope>NUCLEOTIDE SEQUENCE</scope>
</reference>
<accession>A0A5B8IEM0</accession>
<dbReference type="PROSITE" id="PS50011">
    <property type="entry name" value="PROTEIN_KINASE_DOM"/>
    <property type="match status" value="1"/>
</dbReference>
<dbReference type="InterPro" id="IPR052402">
    <property type="entry name" value="ADCK_kinase"/>
</dbReference>
<dbReference type="InterPro" id="IPR011009">
    <property type="entry name" value="Kinase-like_dom_sf"/>
</dbReference>
<protein>
    <submittedName>
        <fullName evidence="2">ABC1 family</fullName>
    </submittedName>
</protein>
<dbReference type="GO" id="GO:0004672">
    <property type="term" value="F:protein kinase activity"/>
    <property type="evidence" value="ECO:0007669"/>
    <property type="project" value="InterPro"/>
</dbReference>
<name>A0A5B8IEM0_9VIRU</name>
<evidence type="ECO:0000313" key="2">
    <source>
        <dbReference type="EMBL" id="QDY51678.1"/>
    </source>
</evidence>
<sequence length="471" mass="56105">MFSNIRNNFNNICKSVYNKIQSIGYFFKFINIIYYITNTDLYTLNYKETNELKNKIIKNGMVPLKFMQWYISRLENEDSYKYQNLVKEFESIFDNCPFHSLNDTKEIFENDYKLSLDNYLDLTTLKEIGSGSIGQVYRCKTYDNKEIAFKVKHPEIEKQKTGQFWVIKSIIFFQKFNFIKNRLNLHFDVKDFSDNLLLQLDFGNEALNCLKFEKNYKNNNLVIIPKIYYYSNNTIIQSYEEGIELEELSIGDKQRSILNMYCFLNQMIMIDNLIHGDFHKKNWKVRKNKNNSFSSIVVYDFGLCFSSDSVKDNRTLWKSFEDNKLENVCEFVNILINGKLNKKDNEEIKMHLNNIFERPFNIQDILEKLLSIIKDKNLVINKYSLNIILLATLIEKLLIDSKMIESDIDYTNDTLRIDKVQARKADILSFCKTTNTYPELYEYINKDYKNMKICNLFNTDNSNLDFDDIEY</sequence>
<organism evidence="2">
    <name type="scientific">Mimiviridae sp. ChoanoV1</name>
    <dbReference type="NCBI Taxonomy" id="2596887"/>
    <lineage>
        <taxon>Viruses</taxon>
        <taxon>Varidnaviria</taxon>
        <taxon>Bamfordvirae</taxon>
        <taxon>Nucleocytoviricota</taxon>
        <taxon>Megaviricetes</taxon>
        <taxon>Imitervirales</taxon>
        <taxon>Schizomimiviridae</taxon>
    </lineage>
</organism>
<proteinExistence type="predicted"/>
<dbReference type="InterPro" id="IPR004147">
    <property type="entry name" value="ABC1_dom"/>
</dbReference>
<evidence type="ECO:0000259" key="1">
    <source>
        <dbReference type="PROSITE" id="PS50011"/>
    </source>
</evidence>
<dbReference type="InterPro" id="IPR000719">
    <property type="entry name" value="Prot_kinase_dom"/>
</dbReference>
<dbReference type="PANTHER" id="PTHR45890:SF1">
    <property type="entry name" value="AARF DOMAIN CONTAINING KINASE 2"/>
    <property type="match status" value="1"/>
</dbReference>